<evidence type="ECO:0000256" key="15">
    <source>
        <dbReference type="ARBA" id="ARBA00049039"/>
    </source>
</evidence>
<keyword evidence="3 20" id="KW-0964">Secreted</keyword>
<evidence type="ECO:0000256" key="14">
    <source>
        <dbReference type="ARBA" id="ARBA00048699"/>
    </source>
</evidence>
<name>A0A315VVI6_GAMAF</name>
<feature type="active site" evidence="16">
    <location>
        <position position="71"/>
    </location>
</feature>
<dbReference type="FunFam" id="1.20.90.10:FF:000011">
    <property type="entry name" value="Phospholipase A(2)"/>
    <property type="match status" value="1"/>
</dbReference>
<dbReference type="GO" id="GO:0005509">
    <property type="term" value="F:calcium ion binding"/>
    <property type="evidence" value="ECO:0007669"/>
    <property type="project" value="InterPro"/>
</dbReference>
<keyword evidence="8 18" id="KW-1015">Disulfide bond</keyword>
<dbReference type="GO" id="GO:0016042">
    <property type="term" value="P:lipid catabolic process"/>
    <property type="evidence" value="ECO:0007669"/>
    <property type="project" value="InterPro"/>
</dbReference>
<evidence type="ECO:0000256" key="18">
    <source>
        <dbReference type="PIRSR" id="PIRSR601211-3"/>
    </source>
</evidence>
<evidence type="ECO:0000256" key="4">
    <source>
        <dbReference type="ARBA" id="ARBA00022723"/>
    </source>
</evidence>
<evidence type="ECO:0000256" key="11">
    <source>
        <dbReference type="ARBA" id="ARBA00048221"/>
    </source>
</evidence>
<comment type="catalytic activity">
    <reaction evidence="13">
        <text>1-hexadecanoyl-2-(5Z,8Z,11Z,14Z-eicosatetraenoyl)-sn-glycero-3-phosphocholine + H2O = 1-hexadecanoyl-sn-glycero-3-phosphocholine + (5Z,8Z,11Z,14Z)-eicosatetraenoate + H(+)</text>
        <dbReference type="Rhea" id="RHEA:40427"/>
        <dbReference type="ChEBI" id="CHEBI:15377"/>
        <dbReference type="ChEBI" id="CHEBI:15378"/>
        <dbReference type="ChEBI" id="CHEBI:32395"/>
        <dbReference type="ChEBI" id="CHEBI:72998"/>
        <dbReference type="ChEBI" id="CHEBI:73003"/>
    </reaction>
    <physiologicalReaction direction="left-to-right" evidence="13">
        <dbReference type="Rhea" id="RHEA:40428"/>
    </physiologicalReaction>
</comment>
<comment type="catalytic activity">
    <reaction evidence="10">
        <text>1-hexadecanoyl-2-(9Z-octadecenoyl)-sn-glycero-3-phospho-(1'-sn-glycerol) + H2O = 1-hexadecanoyl-sn-glycero-3-phospho-(1'-sn-glycerol) + (9Z)-octadecenoate + H(+)</text>
        <dbReference type="Rhea" id="RHEA:40919"/>
        <dbReference type="ChEBI" id="CHEBI:15377"/>
        <dbReference type="ChEBI" id="CHEBI:15378"/>
        <dbReference type="ChEBI" id="CHEBI:30823"/>
        <dbReference type="ChEBI" id="CHEBI:72841"/>
        <dbReference type="ChEBI" id="CHEBI:75158"/>
    </reaction>
    <physiologicalReaction direction="left-to-right" evidence="10">
        <dbReference type="Rhea" id="RHEA:40920"/>
    </physiologicalReaction>
</comment>
<dbReference type="CDD" id="cd00125">
    <property type="entry name" value="PLA2c"/>
    <property type="match status" value="1"/>
</dbReference>
<feature type="active site" evidence="16">
    <location>
        <position position="124"/>
    </location>
</feature>
<comment type="catalytic activity">
    <reaction evidence="11">
        <text>N-hexadecanoyl-1,2-di-(9Z-octadecenoyl)-sn-glycero-3-phosphoethanolamine + H2O = N-hexadecanoyl-1-(9Z-octadecenoyl)-sn-glycero-3-phosphoethanolamine + (9Z)-octadecenoate + H(+)</text>
        <dbReference type="Rhea" id="RHEA:45424"/>
        <dbReference type="ChEBI" id="CHEBI:15377"/>
        <dbReference type="ChEBI" id="CHEBI:15378"/>
        <dbReference type="ChEBI" id="CHEBI:30823"/>
        <dbReference type="ChEBI" id="CHEBI:78097"/>
        <dbReference type="ChEBI" id="CHEBI:85217"/>
    </reaction>
    <physiologicalReaction direction="left-to-right" evidence="11">
        <dbReference type="Rhea" id="RHEA:45425"/>
    </physiologicalReaction>
</comment>
<feature type="chain" id="PRO_5016193817" description="Phospholipase A2" evidence="20">
    <location>
        <begin position="20"/>
        <end position="347"/>
    </location>
</feature>
<evidence type="ECO:0000256" key="1">
    <source>
        <dbReference type="ARBA" id="ARBA00004613"/>
    </source>
</evidence>
<feature type="disulfide bond" evidence="18">
    <location>
        <begin position="84"/>
        <end position="116"/>
    </location>
</feature>
<keyword evidence="5 20" id="KW-0378">Hydrolase</keyword>
<dbReference type="InterPro" id="IPR001211">
    <property type="entry name" value="PLA2"/>
</dbReference>
<evidence type="ECO:0000256" key="5">
    <source>
        <dbReference type="ARBA" id="ARBA00022801"/>
    </source>
</evidence>
<reference evidence="22 23" key="1">
    <citation type="journal article" date="2018" name="G3 (Bethesda)">
        <title>A High-Quality Reference Genome for the Invasive Mosquitofish Gambusia affinis Using a Chicago Library.</title>
        <authorList>
            <person name="Hoffberg S.L."/>
            <person name="Troendle N.J."/>
            <person name="Glenn T.C."/>
            <person name="Mahmud O."/>
            <person name="Louha S."/>
            <person name="Chalopin D."/>
            <person name="Bennetzen J.L."/>
            <person name="Mauricio R."/>
        </authorList>
    </citation>
    <scope>NUCLEOTIDE SEQUENCE [LARGE SCALE GENOMIC DNA]</scope>
    <source>
        <strain evidence="22">NE01/NJP1002.9</strain>
        <tissue evidence="22">Muscle</tissue>
    </source>
</reference>
<dbReference type="STRING" id="33528.ENSGAFP00000005437"/>
<evidence type="ECO:0000256" key="16">
    <source>
        <dbReference type="PIRSR" id="PIRSR601211-1"/>
    </source>
</evidence>
<dbReference type="GO" id="GO:0047498">
    <property type="term" value="F:calcium-dependent phospholipase A2 activity"/>
    <property type="evidence" value="ECO:0007669"/>
    <property type="project" value="TreeGrafter"/>
</dbReference>
<feature type="signal peptide" evidence="20">
    <location>
        <begin position="1"/>
        <end position="19"/>
    </location>
</feature>
<comment type="caution">
    <text evidence="22">The sequence shown here is derived from an EMBL/GenBank/DDBJ whole genome shotgun (WGS) entry which is preliminary data.</text>
</comment>
<dbReference type="GO" id="GO:0050482">
    <property type="term" value="P:arachidonate secretion"/>
    <property type="evidence" value="ECO:0007669"/>
    <property type="project" value="InterPro"/>
</dbReference>
<dbReference type="GO" id="GO:0006644">
    <property type="term" value="P:phospholipid metabolic process"/>
    <property type="evidence" value="ECO:0007669"/>
    <property type="project" value="InterPro"/>
</dbReference>
<evidence type="ECO:0000256" key="13">
    <source>
        <dbReference type="ARBA" id="ARBA00048373"/>
    </source>
</evidence>
<dbReference type="SMART" id="SM00085">
    <property type="entry name" value="PA2c"/>
    <property type="match status" value="1"/>
</dbReference>
<comment type="similarity">
    <text evidence="19">Belongs to the phospholipase A2 family.</text>
</comment>
<dbReference type="InterPro" id="IPR033113">
    <property type="entry name" value="PLA2_histidine"/>
</dbReference>
<feature type="binding site" evidence="17">
    <location>
        <position position="53"/>
    </location>
    <ligand>
        <name>Ca(2+)</name>
        <dbReference type="ChEBI" id="CHEBI:29108"/>
    </ligand>
</feature>
<dbReference type="Gene3D" id="1.20.90.10">
    <property type="entry name" value="Phospholipase A2 domain"/>
    <property type="match status" value="1"/>
</dbReference>
<evidence type="ECO:0000256" key="9">
    <source>
        <dbReference type="ARBA" id="ARBA00047535"/>
    </source>
</evidence>
<keyword evidence="6 17" id="KW-0106">Calcium</keyword>
<keyword evidence="7 20" id="KW-0443">Lipid metabolism</keyword>
<dbReference type="PRINTS" id="PR00389">
    <property type="entry name" value="PHPHLIPASEA2"/>
</dbReference>
<evidence type="ECO:0000256" key="19">
    <source>
        <dbReference type="RuleBase" id="RU003654"/>
    </source>
</evidence>
<comment type="cofactor">
    <cofactor evidence="17">
        <name>Ca(2+)</name>
        <dbReference type="ChEBI" id="CHEBI:29108"/>
    </cofactor>
    <text evidence="17">Binds 1 Ca(2+) ion per subunit.</text>
</comment>
<keyword evidence="20" id="KW-0732">Signal</keyword>
<evidence type="ECO:0000256" key="3">
    <source>
        <dbReference type="ARBA" id="ARBA00022525"/>
    </source>
</evidence>
<comment type="catalytic activity">
    <reaction evidence="9">
        <text>N,1-dihexadecanoyl-2-(9Z,12Z-octadecadienoyl)-sn-glycero-3-phosphoethanolamine + H2O = N,1-dihexadecanoyl-sn-glycero-3-phosphoethanolamine + (9Z,12Z)-octadecadienoate + H(+)</text>
        <dbReference type="Rhea" id="RHEA:56424"/>
        <dbReference type="ChEBI" id="CHEBI:15377"/>
        <dbReference type="ChEBI" id="CHEBI:15378"/>
        <dbReference type="ChEBI" id="CHEBI:30245"/>
        <dbReference type="ChEBI" id="CHEBI:85334"/>
        <dbReference type="ChEBI" id="CHEBI:85335"/>
    </reaction>
    <physiologicalReaction direction="left-to-right" evidence="9">
        <dbReference type="Rhea" id="RHEA:56425"/>
    </physiologicalReaction>
</comment>
<proteinExistence type="inferred from homology"/>
<feature type="disulfide bond" evidence="18">
    <location>
        <begin position="67"/>
        <end position="130"/>
    </location>
</feature>
<feature type="binding site" evidence="17">
    <location>
        <position position="51"/>
    </location>
    <ligand>
        <name>Ca(2+)</name>
        <dbReference type="ChEBI" id="CHEBI:29108"/>
    </ligand>
</feature>
<dbReference type="PROSITE" id="PS00118">
    <property type="entry name" value="PA2_HIS"/>
    <property type="match status" value="1"/>
</dbReference>
<dbReference type="PROSITE" id="PS00119">
    <property type="entry name" value="PA2_ASP"/>
    <property type="match status" value="1"/>
</dbReference>
<keyword evidence="4 17" id="KW-0479">Metal-binding</keyword>
<dbReference type="InterPro" id="IPR016090">
    <property type="entry name" value="PLA2-like_dom"/>
</dbReference>
<feature type="disulfide bond" evidence="18">
    <location>
        <begin position="74"/>
        <end position="123"/>
    </location>
</feature>
<feature type="domain" description="Phospholipase A2-like central" evidence="21">
    <location>
        <begin position="24"/>
        <end position="149"/>
    </location>
</feature>
<evidence type="ECO:0000256" key="20">
    <source>
        <dbReference type="RuleBase" id="RU361236"/>
    </source>
</evidence>
<dbReference type="Proteomes" id="UP000250572">
    <property type="component" value="Unassembled WGS sequence"/>
</dbReference>
<dbReference type="EMBL" id="NHOQ01001156">
    <property type="protein sequence ID" value="PWA26880.1"/>
    <property type="molecule type" value="Genomic_DNA"/>
</dbReference>
<comment type="subcellular location">
    <subcellularLocation>
        <location evidence="1 20">Secreted</location>
    </subcellularLocation>
</comment>
<dbReference type="PANTHER" id="PTHR11716">
    <property type="entry name" value="PHOSPHOLIPASE A2 FAMILY MEMBER"/>
    <property type="match status" value="1"/>
</dbReference>
<keyword evidence="23" id="KW-1185">Reference proteome</keyword>
<evidence type="ECO:0000256" key="7">
    <source>
        <dbReference type="ARBA" id="ARBA00023098"/>
    </source>
</evidence>
<dbReference type="AlphaFoldDB" id="A0A315VVI6"/>
<evidence type="ECO:0000313" key="22">
    <source>
        <dbReference type="EMBL" id="PWA26880.1"/>
    </source>
</evidence>
<evidence type="ECO:0000256" key="17">
    <source>
        <dbReference type="PIRSR" id="PIRSR601211-2"/>
    </source>
</evidence>
<evidence type="ECO:0000256" key="10">
    <source>
        <dbReference type="ARBA" id="ARBA00048015"/>
    </source>
</evidence>
<protein>
    <recommendedName>
        <fullName evidence="2 20">Phospholipase A2</fullName>
        <ecNumber evidence="2 20">3.1.1.4</ecNumber>
    </recommendedName>
</protein>
<sequence>MNAFYTVFLLAVGLSVAHSLDYKALHQFRAMILCMMPDSWPALDYADYGCYCGYGGSGTPVDDLDRCCQVHDQCYSDAMQHPECWPILDNPYTEIYSYTCDEANRKLTCTNQNNECEMFICECDRKAAECFSRSEWNPDHEHLPRIQWKEFRAEAMCSIFQVLDFVGLPNGVNRDLLLEQRVRMGVQGSLLCEAEAGKLGTCNSEEQLYFLEGDARPAKSVCIISHMQMQYFTAPLDGNRASVQISRCQSQEFSLVPIQNSTIKKTVQQPVNPVQHNQPGREPTGIIAVNMISLKHLISHRKPVNLFEDKLQLWQHNSVASFYLLTCFHSQHGTAVSRSPWLVQGDR</sequence>
<dbReference type="GO" id="GO:0005102">
    <property type="term" value="F:signaling receptor binding"/>
    <property type="evidence" value="ECO:0007669"/>
    <property type="project" value="UniProtKB-ARBA"/>
</dbReference>
<evidence type="ECO:0000259" key="21">
    <source>
        <dbReference type="SMART" id="SM00085"/>
    </source>
</evidence>
<dbReference type="GO" id="GO:0005543">
    <property type="term" value="F:phospholipid binding"/>
    <property type="evidence" value="ECO:0007669"/>
    <property type="project" value="TreeGrafter"/>
</dbReference>
<dbReference type="PANTHER" id="PTHR11716:SF94">
    <property type="entry name" value="PHOSPHOLIPASE A2"/>
    <property type="match status" value="1"/>
</dbReference>
<dbReference type="InterPro" id="IPR036444">
    <property type="entry name" value="PLipase_A2_dom_sf"/>
</dbReference>
<evidence type="ECO:0000256" key="6">
    <source>
        <dbReference type="ARBA" id="ARBA00022837"/>
    </source>
</evidence>
<dbReference type="Pfam" id="PF00068">
    <property type="entry name" value="Phospholip_A2_1"/>
    <property type="match status" value="1"/>
</dbReference>
<dbReference type="SUPFAM" id="SSF48619">
    <property type="entry name" value="Phospholipase A2, PLA2"/>
    <property type="match status" value="1"/>
</dbReference>
<gene>
    <name evidence="22" type="ORF">CCH79_00000703</name>
</gene>
<dbReference type="EC" id="3.1.1.4" evidence="2 20"/>
<comment type="catalytic activity">
    <reaction evidence="20">
        <text>a 1,2-diacyl-sn-glycero-3-phosphocholine + H2O = a 1-acyl-sn-glycero-3-phosphocholine + a fatty acid + H(+)</text>
        <dbReference type="Rhea" id="RHEA:15801"/>
        <dbReference type="ChEBI" id="CHEBI:15377"/>
        <dbReference type="ChEBI" id="CHEBI:15378"/>
        <dbReference type="ChEBI" id="CHEBI:28868"/>
        <dbReference type="ChEBI" id="CHEBI:57643"/>
        <dbReference type="ChEBI" id="CHEBI:58168"/>
        <dbReference type="EC" id="3.1.1.4"/>
    </reaction>
</comment>
<feature type="binding site" evidence="17">
    <location>
        <position position="55"/>
    </location>
    <ligand>
        <name>Ca(2+)</name>
        <dbReference type="ChEBI" id="CHEBI:29108"/>
    </ligand>
</feature>
<evidence type="ECO:0000313" key="23">
    <source>
        <dbReference type="Proteomes" id="UP000250572"/>
    </source>
</evidence>
<feature type="binding site" evidence="17">
    <location>
        <position position="72"/>
    </location>
    <ligand>
        <name>Ca(2+)</name>
        <dbReference type="ChEBI" id="CHEBI:29108"/>
    </ligand>
</feature>
<organism evidence="22 23">
    <name type="scientific">Gambusia affinis</name>
    <name type="common">Western mosquitofish</name>
    <name type="synonym">Heterandria affinis</name>
    <dbReference type="NCBI Taxonomy" id="33528"/>
    <lineage>
        <taxon>Eukaryota</taxon>
        <taxon>Metazoa</taxon>
        <taxon>Chordata</taxon>
        <taxon>Craniata</taxon>
        <taxon>Vertebrata</taxon>
        <taxon>Euteleostomi</taxon>
        <taxon>Actinopterygii</taxon>
        <taxon>Neopterygii</taxon>
        <taxon>Teleostei</taxon>
        <taxon>Neoteleostei</taxon>
        <taxon>Acanthomorphata</taxon>
        <taxon>Ovalentaria</taxon>
        <taxon>Atherinomorphae</taxon>
        <taxon>Cyprinodontiformes</taxon>
        <taxon>Poeciliidae</taxon>
        <taxon>Poeciliinae</taxon>
        <taxon>Gambusia</taxon>
    </lineage>
</organism>
<evidence type="ECO:0000256" key="8">
    <source>
        <dbReference type="ARBA" id="ARBA00023157"/>
    </source>
</evidence>
<feature type="disulfide bond" evidence="18">
    <location>
        <begin position="52"/>
        <end position="68"/>
    </location>
</feature>
<feature type="disulfide bond" evidence="18">
    <location>
        <begin position="109"/>
        <end position="121"/>
    </location>
</feature>
<evidence type="ECO:0000256" key="2">
    <source>
        <dbReference type="ARBA" id="ARBA00013278"/>
    </source>
</evidence>
<dbReference type="GO" id="GO:0005576">
    <property type="term" value="C:extracellular region"/>
    <property type="evidence" value="ECO:0007669"/>
    <property type="project" value="UniProtKB-SubCell"/>
</dbReference>
<dbReference type="InterPro" id="IPR033112">
    <property type="entry name" value="PLA2_Asp_AS"/>
</dbReference>
<comment type="catalytic activity">
    <reaction evidence="14">
        <text>1-hexadecanoyl-2-(9Z-octadecenoyl)-sn-glycero-3-phosphocholine + H2O = 1-hexadecanoyl-sn-glycero-3-phosphocholine + (9Z)-octadecenoate + H(+)</text>
        <dbReference type="Rhea" id="RHEA:38779"/>
        <dbReference type="ChEBI" id="CHEBI:15377"/>
        <dbReference type="ChEBI" id="CHEBI:15378"/>
        <dbReference type="ChEBI" id="CHEBI:30823"/>
        <dbReference type="ChEBI" id="CHEBI:72998"/>
        <dbReference type="ChEBI" id="CHEBI:73001"/>
    </reaction>
    <physiologicalReaction direction="left-to-right" evidence="14">
        <dbReference type="Rhea" id="RHEA:38780"/>
    </physiologicalReaction>
</comment>
<comment type="catalytic activity">
    <reaction evidence="12">
        <text>1,2-dihexadecanoyl-sn-glycero-3-phosphocholine + H2O = 1-hexadecanoyl-sn-glycero-3-phosphocholine + hexadecanoate + H(+)</text>
        <dbReference type="Rhea" id="RHEA:41223"/>
        <dbReference type="ChEBI" id="CHEBI:7896"/>
        <dbReference type="ChEBI" id="CHEBI:15377"/>
        <dbReference type="ChEBI" id="CHEBI:15378"/>
        <dbReference type="ChEBI" id="CHEBI:72998"/>
        <dbReference type="ChEBI" id="CHEBI:72999"/>
    </reaction>
    <physiologicalReaction direction="left-to-right" evidence="12">
        <dbReference type="Rhea" id="RHEA:41224"/>
    </physiologicalReaction>
</comment>
<accession>A0A315VVI6</accession>
<comment type="catalytic activity">
    <reaction evidence="15">
        <text>1-hexadecanoyl-2-(9Z,12Z-octadecadienoyl)-sn-glycero-3-phosphoethanolamine + H2O = 1-hexadecanoyl-sn-glycero-3-phosphoethanolamine + (9Z,12Z)-octadecadienoate + H(+)</text>
        <dbReference type="Rhea" id="RHEA:40815"/>
        <dbReference type="ChEBI" id="CHEBI:15377"/>
        <dbReference type="ChEBI" id="CHEBI:15378"/>
        <dbReference type="ChEBI" id="CHEBI:30245"/>
        <dbReference type="ChEBI" id="CHEBI:73004"/>
        <dbReference type="ChEBI" id="CHEBI:73008"/>
    </reaction>
    <physiologicalReaction direction="left-to-right" evidence="15">
        <dbReference type="Rhea" id="RHEA:40816"/>
    </physiologicalReaction>
</comment>
<evidence type="ECO:0000256" key="12">
    <source>
        <dbReference type="ARBA" id="ARBA00048227"/>
    </source>
</evidence>